<accession>A0A3F3PRU4</accession>
<dbReference type="STRING" id="1341132.A0A3F3PRU4"/>
<protein>
    <submittedName>
        <fullName evidence="1">Uncharacterized protein</fullName>
    </submittedName>
</protein>
<dbReference type="EMBL" id="KZ852067">
    <property type="protein sequence ID" value="RDH29538.1"/>
    <property type="molecule type" value="Genomic_DNA"/>
</dbReference>
<dbReference type="GeneID" id="38140582"/>
<dbReference type="Proteomes" id="UP000253729">
    <property type="component" value="Unassembled WGS sequence"/>
</dbReference>
<evidence type="ECO:0000313" key="2">
    <source>
        <dbReference type="Proteomes" id="UP000253729"/>
    </source>
</evidence>
<gene>
    <name evidence="1" type="ORF">BDQ94DRAFT_173810</name>
</gene>
<reference evidence="1 2" key="1">
    <citation type="submission" date="2018-07" db="EMBL/GenBank/DDBJ databases">
        <title>The genomes of Aspergillus section Nigri reveals drivers in fungal speciation.</title>
        <authorList>
            <consortium name="DOE Joint Genome Institute"/>
            <person name="Vesth T.C."/>
            <person name="Nybo J."/>
            <person name="Theobald S."/>
            <person name="Brandl J."/>
            <person name="Frisvad J.C."/>
            <person name="Nielsen K.F."/>
            <person name="Lyhne E.K."/>
            <person name="Kogle M.E."/>
            <person name="Kuo A."/>
            <person name="Riley R."/>
            <person name="Clum A."/>
            <person name="Nolan M."/>
            <person name="Lipzen A."/>
            <person name="Salamov A."/>
            <person name="Henrissat B."/>
            <person name="Wiebenga A."/>
            <person name="De vries R.P."/>
            <person name="Grigoriev I.V."/>
            <person name="Mortensen U.H."/>
            <person name="Andersen M.R."/>
            <person name="Baker S.E."/>
        </authorList>
    </citation>
    <scope>NUCLEOTIDE SEQUENCE [LARGE SCALE GENOMIC DNA]</scope>
    <source>
        <strain evidence="1 2">CBS 139.54b</strain>
    </source>
</reference>
<dbReference type="RefSeq" id="XP_026622560.1">
    <property type="nucleotide sequence ID" value="XM_026772226.1"/>
</dbReference>
<name>A0A3F3PRU4_9EURO</name>
<keyword evidence="2" id="KW-1185">Reference proteome</keyword>
<dbReference type="AlphaFoldDB" id="A0A3F3PRU4"/>
<organism evidence="1 2">
    <name type="scientific">Aspergillus welwitschiae</name>
    <dbReference type="NCBI Taxonomy" id="1341132"/>
    <lineage>
        <taxon>Eukaryota</taxon>
        <taxon>Fungi</taxon>
        <taxon>Dikarya</taxon>
        <taxon>Ascomycota</taxon>
        <taxon>Pezizomycotina</taxon>
        <taxon>Eurotiomycetes</taxon>
        <taxon>Eurotiomycetidae</taxon>
        <taxon>Eurotiales</taxon>
        <taxon>Aspergillaceae</taxon>
        <taxon>Aspergillus</taxon>
        <taxon>Aspergillus subgen. Circumdati</taxon>
    </lineage>
</organism>
<evidence type="ECO:0000313" key="1">
    <source>
        <dbReference type="EMBL" id="RDH29538.1"/>
    </source>
</evidence>
<proteinExistence type="predicted"/>
<sequence>MAGYSKFAMIHDVRRSLGTKIESRHGSAPVSQIYSYKSEGMYPTHYQAHCSSIDTFGDVLDEEEETYHIEYFQGYGQFREVGLSQELPAELEEAILQ</sequence>